<evidence type="ECO:0000313" key="2">
    <source>
        <dbReference type="Proteomes" id="UP001497516"/>
    </source>
</evidence>
<name>A0AAV2CVH6_9ROSI</name>
<reference evidence="1 2" key="1">
    <citation type="submission" date="2024-04" db="EMBL/GenBank/DDBJ databases">
        <authorList>
            <person name="Fracassetti M."/>
        </authorList>
    </citation>
    <scope>NUCLEOTIDE SEQUENCE [LARGE SCALE GENOMIC DNA]</scope>
</reference>
<protein>
    <submittedName>
        <fullName evidence="1">Uncharacterized protein</fullName>
    </submittedName>
</protein>
<accession>A0AAV2CVH6</accession>
<evidence type="ECO:0000313" key="1">
    <source>
        <dbReference type="EMBL" id="CAL1360534.1"/>
    </source>
</evidence>
<keyword evidence="2" id="KW-1185">Reference proteome</keyword>
<dbReference type="AlphaFoldDB" id="A0AAV2CVH6"/>
<proteinExistence type="predicted"/>
<dbReference type="Proteomes" id="UP001497516">
    <property type="component" value="Chromosome 10"/>
</dbReference>
<gene>
    <name evidence="1" type="ORF">LTRI10_LOCUS7968</name>
</gene>
<organism evidence="1 2">
    <name type="scientific">Linum trigynum</name>
    <dbReference type="NCBI Taxonomy" id="586398"/>
    <lineage>
        <taxon>Eukaryota</taxon>
        <taxon>Viridiplantae</taxon>
        <taxon>Streptophyta</taxon>
        <taxon>Embryophyta</taxon>
        <taxon>Tracheophyta</taxon>
        <taxon>Spermatophyta</taxon>
        <taxon>Magnoliopsida</taxon>
        <taxon>eudicotyledons</taxon>
        <taxon>Gunneridae</taxon>
        <taxon>Pentapetalae</taxon>
        <taxon>rosids</taxon>
        <taxon>fabids</taxon>
        <taxon>Malpighiales</taxon>
        <taxon>Linaceae</taxon>
        <taxon>Linum</taxon>
    </lineage>
</organism>
<sequence>MGLVMVSTPPNSASGRVIDEEGFQLVTRKGKGIAYGTALKILASAAQARVPLNAQGQALVIRDPPKKGRGRKHK</sequence>
<dbReference type="EMBL" id="OZ034814">
    <property type="protein sequence ID" value="CAL1360534.1"/>
    <property type="molecule type" value="Genomic_DNA"/>
</dbReference>